<evidence type="ECO:0000313" key="7">
    <source>
        <dbReference type="Proteomes" id="UP001482620"/>
    </source>
</evidence>
<dbReference type="SUPFAM" id="SSF48726">
    <property type="entry name" value="Immunoglobulin"/>
    <property type="match status" value="1"/>
</dbReference>
<keyword evidence="2 4" id="KW-0472">Membrane</keyword>
<feature type="domain" description="Ig-like" evidence="5">
    <location>
        <begin position="53"/>
        <end position="153"/>
    </location>
</feature>
<comment type="caution">
    <text evidence="6">The sequence shown here is derived from an EMBL/GenBank/DDBJ whole genome shotgun (WGS) entry which is preliminary data.</text>
</comment>
<comment type="subcellular location">
    <subcellularLocation>
        <location evidence="1">Membrane</location>
    </subcellularLocation>
</comment>
<accession>A0ABV0TDT9</accession>
<evidence type="ECO:0000256" key="3">
    <source>
        <dbReference type="ARBA" id="ARBA00023319"/>
    </source>
</evidence>
<evidence type="ECO:0000256" key="4">
    <source>
        <dbReference type="SAM" id="Phobius"/>
    </source>
</evidence>
<dbReference type="InterPro" id="IPR007110">
    <property type="entry name" value="Ig-like_dom"/>
</dbReference>
<dbReference type="Pfam" id="PF07686">
    <property type="entry name" value="V-set"/>
    <property type="match status" value="1"/>
</dbReference>
<sequence length="193" mass="21601">MTWFSSLNGGAPQGSCYMSYRELWFCQNFSSDSFLSLYSVSQHASGLQMEVFEGAQSALLPCQVPVSVSSGSTAVWGRDDFRIPTVHVRQPDGDYLKDQNQRYEGRTSMMEDALQTGELSLTLRRPTFTDSGTFTCTVRRFGEDLHQAAVELQVREAPPPVWPWVLLALLVLVALLVVAAAVWYHRCKKKLTA</sequence>
<dbReference type="InterPro" id="IPR050504">
    <property type="entry name" value="IgSF_BTN/MOG"/>
</dbReference>
<proteinExistence type="predicted"/>
<reference evidence="6 7" key="1">
    <citation type="submission" date="2021-06" db="EMBL/GenBank/DDBJ databases">
        <authorList>
            <person name="Palmer J.M."/>
        </authorList>
    </citation>
    <scope>NUCLEOTIDE SEQUENCE [LARGE SCALE GENOMIC DNA]</scope>
    <source>
        <strain evidence="7">if_2019</strain>
        <tissue evidence="6">Muscle</tissue>
    </source>
</reference>
<feature type="non-terminal residue" evidence="6">
    <location>
        <position position="193"/>
    </location>
</feature>
<dbReference type="PANTHER" id="PTHR24100">
    <property type="entry name" value="BUTYROPHILIN"/>
    <property type="match status" value="1"/>
</dbReference>
<protein>
    <recommendedName>
        <fullName evidence="5">Ig-like domain-containing protein</fullName>
    </recommendedName>
</protein>
<evidence type="ECO:0000256" key="1">
    <source>
        <dbReference type="ARBA" id="ARBA00004370"/>
    </source>
</evidence>
<name>A0ABV0TDT9_9TELE</name>
<gene>
    <name evidence="6" type="ORF">ILYODFUR_034692</name>
</gene>
<keyword evidence="4" id="KW-0812">Transmembrane</keyword>
<feature type="transmembrane region" description="Helical" evidence="4">
    <location>
        <begin position="161"/>
        <end position="184"/>
    </location>
</feature>
<dbReference type="InterPro" id="IPR013783">
    <property type="entry name" value="Ig-like_fold"/>
</dbReference>
<dbReference type="InterPro" id="IPR013106">
    <property type="entry name" value="Ig_V-set"/>
</dbReference>
<keyword evidence="7" id="KW-1185">Reference proteome</keyword>
<dbReference type="PROSITE" id="PS50835">
    <property type="entry name" value="IG_LIKE"/>
    <property type="match status" value="1"/>
</dbReference>
<organism evidence="6 7">
    <name type="scientific">Ilyodon furcidens</name>
    <name type="common">goldbreast splitfin</name>
    <dbReference type="NCBI Taxonomy" id="33524"/>
    <lineage>
        <taxon>Eukaryota</taxon>
        <taxon>Metazoa</taxon>
        <taxon>Chordata</taxon>
        <taxon>Craniata</taxon>
        <taxon>Vertebrata</taxon>
        <taxon>Euteleostomi</taxon>
        <taxon>Actinopterygii</taxon>
        <taxon>Neopterygii</taxon>
        <taxon>Teleostei</taxon>
        <taxon>Neoteleostei</taxon>
        <taxon>Acanthomorphata</taxon>
        <taxon>Ovalentaria</taxon>
        <taxon>Atherinomorphae</taxon>
        <taxon>Cyprinodontiformes</taxon>
        <taxon>Goodeidae</taxon>
        <taxon>Ilyodon</taxon>
    </lineage>
</organism>
<evidence type="ECO:0000259" key="5">
    <source>
        <dbReference type="PROSITE" id="PS50835"/>
    </source>
</evidence>
<evidence type="ECO:0000256" key="2">
    <source>
        <dbReference type="ARBA" id="ARBA00023136"/>
    </source>
</evidence>
<keyword evidence="3" id="KW-0393">Immunoglobulin domain</keyword>
<dbReference type="Gene3D" id="2.60.40.10">
    <property type="entry name" value="Immunoglobulins"/>
    <property type="match status" value="1"/>
</dbReference>
<dbReference type="InterPro" id="IPR036179">
    <property type="entry name" value="Ig-like_dom_sf"/>
</dbReference>
<keyword evidence="4" id="KW-1133">Transmembrane helix</keyword>
<dbReference type="Proteomes" id="UP001482620">
    <property type="component" value="Unassembled WGS sequence"/>
</dbReference>
<dbReference type="EMBL" id="JAHRIQ010029506">
    <property type="protein sequence ID" value="MEQ2230979.1"/>
    <property type="molecule type" value="Genomic_DNA"/>
</dbReference>
<evidence type="ECO:0000313" key="6">
    <source>
        <dbReference type="EMBL" id="MEQ2230979.1"/>
    </source>
</evidence>